<organism evidence="1 2">
    <name type="scientific">Eubacterium uniforme</name>
    <dbReference type="NCBI Taxonomy" id="39495"/>
    <lineage>
        <taxon>Bacteria</taxon>
        <taxon>Bacillati</taxon>
        <taxon>Bacillota</taxon>
        <taxon>Clostridia</taxon>
        <taxon>Eubacteriales</taxon>
        <taxon>Eubacteriaceae</taxon>
        <taxon>Eubacterium</taxon>
    </lineage>
</organism>
<dbReference type="EMBL" id="FUXZ01000007">
    <property type="protein sequence ID" value="SKA66024.1"/>
    <property type="molecule type" value="Genomic_DNA"/>
</dbReference>
<accession>A0A1T4VM29</accession>
<sequence>MYKGLNNYVFFSKAEYRSVLMDYKFKEIDGLPCIQATDGTYYCNADYAIKTKAYSMWEDGRYENVARDLRESAGRVQIFVELKIKNGVPVDFKIDLVKLASTIGNKDIENLELCGWGFFDSPIEY</sequence>
<dbReference type="AlphaFoldDB" id="A0A1T4VM29"/>
<evidence type="ECO:0000313" key="2">
    <source>
        <dbReference type="Proteomes" id="UP000190814"/>
    </source>
</evidence>
<dbReference type="Proteomes" id="UP000190814">
    <property type="component" value="Unassembled WGS sequence"/>
</dbReference>
<gene>
    <name evidence="1" type="ORF">SAMN02745111_01205</name>
</gene>
<evidence type="ECO:0000313" key="1">
    <source>
        <dbReference type="EMBL" id="SKA66024.1"/>
    </source>
</evidence>
<reference evidence="1 2" key="1">
    <citation type="submission" date="2017-02" db="EMBL/GenBank/DDBJ databases">
        <authorList>
            <person name="Peterson S.W."/>
        </authorList>
    </citation>
    <scope>NUCLEOTIDE SEQUENCE [LARGE SCALE GENOMIC DNA]</scope>
    <source>
        <strain evidence="1 2">ATCC 35992</strain>
    </source>
</reference>
<protein>
    <submittedName>
        <fullName evidence="1">Uncharacterized protein</fullName>
    </submittedName>
</protein>
<keyword evidence="2" id="KW-1185">Reference proteome</keyword>
<proteinExistence type="predicted"/>
<dbReference type="STRING" id="39495.SAMN02745111_01205"/>
<name>A0A1T4VM29_9FIRM</name>